<feature type="transmembrane region" description="Helical" evidence="8">
    <location>
        <begin position="309"/>
        <end position="330"/>
    </location>
</feature>
<dbReference type="KEGG" id="mey:TM49_09625"/>
<evidence type="ECO:0000256" key="8">
    <source>
        <dbReference type="SAM" id="Phobius"/>
    </source>
</evidence>
<dbReference type="PATRIC" id="fig|1486262.3.peg.1992"/>
<evidence type="ECO:0000256" key="2">
    <source>
        <dbReference type="ARBA" id="ARBA00007935"/>
    </source>
</evidence>
<comment type="similarity">
    <text evidence="2">Belongs to the binding-protein-dependent transport system permease family. FecCD subfamily.</text>
</comment>
<keyword evidence="3" id="KW-0813">Transport</keyword>
<feature type="transmembrane region" description="Helical" evidence="8">
    <location>
        <begin position="56"/>
        <end position="76"/>
    </location>
</feature>
<dbReference type="Gene3D" id="1.10.3470.10">
    <property type="entry name" value="ABC transporter involved in vitamin B12 uptake, BtuC"/>
    <property type="match status" value="1"/>
</dbReference>
<name>A0A0D5LP29_MAREN</name>
<evidence type="ECO:0000256" key="4">
    <source>
        <dbReference type="ARBA" id="ARBA00022475"/>
    </source>
</evidence>
<dbReference type="AlphaFoldDB" id="A0A0D5LP29"/>
<dbReference type="HOGENOM" id="CLU_013016_1_1_5"/>
<evidence type="ECO:0000256" key="5">
    <source>
        <dbReference type="ARBA" id="ARBA00022692"/>
    </source>
</evidence>
<gene>
    <name evidence="9" type="ORF">TM49_09625</name>
</gene>
<keyword evidence="6 8" id="KW-1133">Transmembrane helix</keyword>
<dbReference type="InterPro" id="IPR000522">
    <property type="entry name" value="ABC_transptr_permease_BtuC"/>
</dbReference>
<proteinExistence type="inferred from homology"/>
<evidence type="ECO:0000256" key="6">
    <source>
        <dbReference type="ARBA" id="ARBA00022989"/>
    </source>
</evidence>
<dbReference type="EMBL" id="CP010803">
    <property type="protein sequence ID" value="AJY45871.1"/>
    <property type="molecule type" value="Genomic_DNA"/>
</dbReference>
<evidence type="ECO:0000313" key="9">
    <source>
        <dbReference type="EMBL" id="AJY45871.1"/>
    </source>
</evidence>
<comment type="subcellular location">
    <subcellularLocation>
        <location evidence="1">Cell membrane</location>
        <topology evidence="1">Multi-pass membrane protein</topology>
    </subcellularLocation>
</comment>
<dbReference type="CDD" id="cd06550">
    <property type="entry name" value="TM_ABC_iron-siderophores_like"/>
    <property type="match status" value="1"/>
</dbReference>
<dbReference type="PROSITE" id="PS51257">
    <property type="entry name" value="PROKAR_LIPOPROTEIN"/>
    <property type="match status" value="1"/>
</dbReference>
<evidence type="ECO:0000313" key="10">
    <source>
        <dbReference type="Proteomes" id="UP000032611"/>
    </source>
</evidence>
<keyword evidence="5 8" id="KW-0812">Transmembrane</keyword>
<feature type="transmembrane region" description="Helical" evidence="8">
    <location>
        <begin position="120"/>
        <end position="140"/>
    </location>
</feature>
<organism evidence="9 10">
    <name type="scientific">Martelella endophytica</name>
    <dbReference type="NCBI Taxonomy" id="1486262"/>
    <lineage>
        <taxon>Bacteria</taxon>
        <taxon>Pseudomonadati</taxon>
        <taxon>Pseudomonadota</taxon>
        <taxon>Alphaproteobacteria</taxon>
        <taxon>Hyphomicrobiales</taxon>
        <taxon>Aurantimonadaceae</taxon>
        <taxon>Martelella</taxon>
    </lineage>
</organism>
<dbReference type="SUPFAM" id="SSF81345">
    <property type="entry name" value="ABC transporter involved in vitamin B12 uptake, BtuC"/>
    <property type="match status" value="1"/>
</dbReference>
<dbReference type="PANTHER" id="PTHR30472">
    <property type="entry name" value="FERRIC ENTEROBACTIN TRANSPORT SYSTEM PERMEASE PROTEIN"/>
    <property type="match status" value="1"/>
</dbReference>
<protein>
    <submittedName>
        <fullName evidence="9">Iron ABC transporter permease</fullName>
    </submittedName>
</protein>
<evidence type="ECO:0000256" key="7">
    <source>
        <dbReference type="ARBA" id="ARBA00023136"/>
    </source>
</evidence>
<feature type="transmembrane region" description="Helical" evidence="8">
    <location>
        <begin position="283"/>
        <end position="302"/>
    </location>
</feature>
<dbReference type="OrthoDB" id="9811975at2"/>
<keyword evidence="4" id="KW-1003">Cell membrane</keyword>
<feature type="transmembrane region" description="Helical" evidence="8">
    <location>
        <begin position="243"/>
        <end position="271"/>
    </location>
</feature>
<dbReference type="PANTHER" id="PTHR30472:SF24">
    <property type="entry name" value="FERRIC ENTEROBACTIN TRANSPORT SYSTEM PERMEASE PROTEIN FEPG"/>
    <property type="match status" value="1"/>
</dbReference>
<dbReference type="Proteomes" id="UP000032611">
    <property type="component" value="Chromosome"/>
</dbReference>
<dbReference type="GO" id="GO:0033214">
    <property type="term" value="P:siderophore-iron import into cell"/>
    <property type="evidence" value="ECO:0007669"/>
    <property type="project" value="TreeGrafter"/>
</dbReference>
<feature type="transmembrane region" description="Helical" evidence="8">
    <location>
        <begin position="193"/>
        <end position="214"/>
    </location>
</feature>
<dbReference type="InterPro" id="IPR037294">
    <property type="entry name" value="ABC_BtuC-like"/>
</dbReference>
<dbReference type="FunFam" id="1.10.3470.10:FF:000001">
    <property type="entry name" value="Vitamin B12 ABC transporter permease BtuC"/>
    <property type="match status" value="1"/>
</dbReference>
<feature type="transmembrane region" description="Helical" evidence="8">
    <location>
        <begin position="88"/>
        <end position="108"/>
    </location>
</feature>
<keyword evidence="10" id="KW-1185">Reference proteome</keyword>
<dbReference type="STRING" id="1486262.TM49_09625"/>
<accession>A0A0D5LP29</accession>
<keyword evidence="7 8" id="KW-0472">Membrane</keyword>
<evidence type="ECO:0000256" key="3">
    <source>
        <dbReference type="ARBA" id="ARBA00022448"/>
    </source>
</evidence>
<evidence type="ECO:0000256" key="1">
    <source>
        <dbReference type="ARBA" id="ARBA00004651"/>
    </source>
</evidence>
<sequence>MRNTALRIAVLLLLLAGCLILATGLGSSFISPSRVAAALFGHGSRTDDIIIWTLRLPRVALATLAGMALGLSGAILQRALRNPMAAPSILGITDGAALGVVTFLWLFSDEANVLTVSVHWQPLAAILGACVFALLVGMLTLADRSRRDPLRLILYGIALAALAKACVTLMMIVGPVYRASQALQWITGSVSAAHWMDVGVVAAGLALSLPVLILMRLPMRQIVLDQQTAVTTGLAVDRSRIGLLVLSVLLTALAISQVGAIGFVGLIAPHAARLFLGQFRPGYLLATALIGGILVLAADTLARTIASPLELPAGAVTALIGAPLFLSLILRRHRRNG</sequence>
<reference evidence="9 10" key="1">
    <citation type="journal article" date="2015" name="Genome Announc.">
        <title>Complete genome sequence of Martelella endophytica YC6887, which has antifungal activity associated with a halophyte.</title>
        <authorList>
            <person name="Khan A."/>
            <person name="Khan H."/>
            <person name="Chung E.J."/>
            <person name="Hossain M.T."/>
            <person name="Chung Y.R."/>
        </authorList>
    </citation>
    <scope>NUCLEOTIDE SEQUENCE [LARGE SCALE GENOMIC DNA]</scope>
    <source>
        <strain evidence="9">YC6887</strain>
    </source>
</reference>
<dbReference type="Pfam" id="PF01032">
    <property type="entry name" value="FecCD"/>
    <property type="match status" value="1"/>
</dbReference>
<dbReference type="GO" id="GO:0005886">
    <property type="term" value="C:plasma membrane"/>
    <property type="evidence" value="ECO:0007669"/>
    <property type="project" value="UniProtKB-SubCell"/>
</dbReference>
<dbReference type="GO" id="GO:0022857">
    <property type="term" value="F:transmembrane transporter activity"/>
    <property type="evidence" value="ECO:0007669"/>
    <property type="project" value="InterPro"/>
</dbReference>
<feature type="transmembrane region" description="Helical" evidence="8">
    <location>
        <begin position="152"/>
        <end position="173"/>
    </location>
</feature>